<organism evidence="3 4">
    <name type="scientific">Neorhodopirellula lusitana</name>
    <dbReference type="NCBI Taxonomy" id="445327"/>
    <lineage>
        <taxon>Bacteria</taxon>
        <taxon>Pseudomonadati</taxon>
        <taxon>Planctomycetota</taxon>
        <taxon>Planctomycetia</taxon>
        <taxon>Pirellulales</taxon>
        <taxon>Pirellulaceae</taxon>
        <taxon>Neorhodopirellula</taxon>
    </lineage>
</organism>
<dbReference type="Gene3D" id="2.60.120.1440">
    <property type="match status" value="1"/>
</dbReference>
<name>A0ABY1Q4M4_9BACT</name>
<dbReference type="InterPro" id="IPR013320">
    <property type="entry name" value="ConA-like_dom_sf"/>
</dbReference>
<dbReference type="PANTHER" id="PTHR30273">
    <property type="entry name" value="PERIPLASMIC SIGNAL SENSOR AND SIGMA FACTOR ACTIVATOR FECR-RELATED"/>
    <property type="match status" value="1"/>
</dbReference>
<sequence>MNNPLSNDSHEGGPRKHDLSIDHLIEKYFLDELSEAEKSELINALSQDRHHRDRFRSAARIDAELRHSCSGEDSGSAEVSRQLDATLGGKMTSEALADPFPSRLSWATQRGWQSLVVAAVILVVAGLVFIATDKAAAPQSLVLARLVSGFDHQFRTGFSPSNDSFGSGDYELTHGAITIQFQSGVDVSIESPARFGIVNATRIKMAAGRARAIVPEAGHGFVIETPTADIEDLGTEFGVYVDDQQETELHVFAGEVNLRSLTQPSQHLYEDMAVRLTSAGTEHLARTDDVAFTTSGTIGYQRWLADSQVRRSDPSTVLYYDFERDLSRPQSLRDVSETEPAINGDVQGCFWATGRWPNKGALLLEHLGDRVELDVPGKFDALTISGWLQINRFDSALQCFLNTRDWQRGEHHWNILRDGVMRTGVSGAYALTAYRKRIPLGRWTHLVASLDRNHQTASYFLDGENVGQIAWDSKAPIVFGPCTIGAFGTTQQTPESSGNVSVENPPSKVTYDRELRGRIDELAIFRRAFSAAEVKELYEAGSGFQ</sequence>
<accession>A0ABY1Q4M4</accession>
<dbReference type="EMBL" id="FXUG01000006">
    <property type="protein sequence ID" value="SMP58236.1"/>
    <property type="molecule type" value="Genomic_DNA"/>
</dbReference>
<reference evidence="3 4" key="1">
    <citation type="submission" date="2017-05" db="EMBL/GenBank/DDBJ databases">
        <authorList>
            <person name="Varghese N."/>
            <person name="Submissions S."/>
        </authorList>
    </citation>
    <scope>NUCLEOTIDE SEQUENCE [LARGE SCALE GENOMIC DNA]</scope>
    <source>
        <strain evidence="3 4">DSM 25457</strain>
    </source>
</reference>
<dbReference type="Gene3D" id="2.60.120.200">
    <property type="match status" value="1"/>
</dbReference>
<dbReference type="PANTHER" id="PTHR30273:SF2">
    <property type="entry name" value="PROTEIN FECR"/>
    <property type="match status" value="1"/>
</dbReference>
<gene>
    <name evidence="3" type="ORF">SAMN06265222_10624</name>
</gene>
<evidence type="ECO:0000259" key="2">
    <source>
        <dbReference type="Pfam" id="PF04773"/>
    </source>
</evidence>
<proteinExistence type="predicted"/>
<keyword evidence="1" id="KW-0812">Transmembrane</keyword>
<dbReference type="SUPFAM" id="SSF49899">
    <property type="entry name" value="Concanavalin A-like lectins/glucanases"/>
    <property type="match status" value="1"/>
</dbReference>
<dbReference type="Pfam" id="PF13385">
    <property type="entry name" value="Laminin_G_3"/>
    <property type="match status" value="1"/>
</dbReference>
<dbReference type="InterPro" id="IPR012373">
    <property type="entry name" value="Ferrdict_sens_TM"/>
</dbReference>
<evidence type="ECO:0000256" key="1">
    <source>
        <dbReference type="SAM" id="Phobius"/>
    </source>
</evidence>
<dbReference type="InterPro" id="IPR006860">
    <property type="entry name" value="FecR"/>
</dbReference>
<protein>
    <submittedName>
        <fullName evidence="3">FecR family protein</fullName>
    </submittedName>
</protein>
<dbReference type="Pfam" id="PF04773">
    <property type="entry name" value="FecR"/>
    <property type="match status" value="1"/>
</dbReference>
<evidence type="ECO:0000313" key="3">
    <source>
        <dbReference type="EMBL" id="SMP58236.1"/>
    </source>
</evidence>
<feature type="domain" description="FecR protein" evidence="2">
    <location>
        <begin position="175"/>
        <end position="257"/>
    </location>
</feature>
<keyword evidence="1" id="KW-1133">Transmembrane helix</keyword>
<dbReference type="Proteomes" id="UP001158067">
    <property type="component" value="Unassembled WGS sequence"/>
</dbReference>
<keyword evidence="1" id="KW-0472">Membrane</keyword>
<comment type="caution">
    <text evidence="3">The sequence shown here is derived from an EMBL/GenBank/DDBJ whole genome shotgun (WGS) entry which is preliminary data.</text>
</comment>
<feature type="transmembrane region" description="Helical" evidence="1">
    <location>
        <begin position="112"/>
        <end position="131"/>
    </location>
</feature>
<evidence type="ECO:0000313" key="4">
    <source>
        <dbReference type="Proteomes" id="UP001158067"/>
    </source>
</evidence>
<keyword evidence="4" id="KW-1185">Reference proteome</keyword>
<dbReference type="RefSeq" id="WP_283432787.1">
    <property type="nucleotide sequence ID" value="NZ_FXUG01000006.1"/>
</dbReference>